<evidence type="ECO:0000313" key="4">
    <source>
        <dbReference type="Proteomes" id="UP000561045"/>
    </source>
</evidence>
<feature type="signal peptide" evidence="1">
    <location>
        <begin position="1"/>
        <end position="25"/>
    </location>
</feature>
<feature type="domain" description="DUF2268" evidence="2">
    <location>
        <begin position="176"/>
        <end position="304"/>
    </location>
</feature>
<sequence length="333" mass="36008">MKLLHRFVCALFAFVCVLAAADASAARKGKAAPGRAAPADYVHVSINDLSERFIGFYNDANKPGISEAQRWTLWTRQYGFGALPSGPDGEAQARALLAEAWPHYPEAMDRIVAGYGGMRPAPERQARAAAELLKLDQPMHLRITAYVGFLDGTAFTIGNRGEVRVAIPIDDSPEHRAIVAAHELTHAVHITLGALEGEGAQSVAATALSEGLAMHASQALVPGARVERYVEVTPGWLRAAEGMQRQIYESFRPLLTRDDADTLARVTVGHGSTGLEREAYYVGWKVVGLWLAEGRSLAQIARIPPARMAAEVDGALGRLLAKLPPRDTSELRF</sequence>
<accession>A0A840BGF5</accession>
<dbReference type="InterPro" id="IPR018728">
    <property type="entry name" value="DUF2268"/>
</dbReference>
<dbReference type="AlphaFoldDB" id="A0A840BGF5"/>
<keyword evidence="1" id="KW-0732">Signal</keyword>
<comment type="caution">
    <text evidence="3">The sequence shown here is derived from an EMBL/GenBank/DDBJ whole genome shotgun (WGS) entry which is preliminary data.</text>
</comment>
<organism evidence="3 4">
    <name type="scientific">Niveibacterium umoris</name>
    <dbReference type="NCBI Taxonomy" id="1193620"/>
    <lineage>
        <taxon>Bacteria</taxon>
        <taxon>Pseudomonadati</taxon>
        <taxon>Pseudomonadota</taxon>
        <taxon>Betaproteobacteria</taxon>
        <taxon>Rhodocyclales</taxon>
        <taxon>Rhodocyclaceae</taxon>
        <taxon>Niveibacterium</taxon>
    </lineage>
</organism>
<evidence type="ECO:0000259" key="2">
    <source>
        <dbReference type="Pfam" id="PF10026"/>
    </source>
</evidence>
<feature type="chain" id="PRO_5032822443" description="DUF2268 domain-containing protein" evidence="1">
    <location>
        <begin position="26"/>
        <end position="333"/>
    </location>
</feature>
<dbReference type="Proteomes" id="UP000561045">
    <property type="component" value="Unassembled WGS sequence"/>
</dbReference>
<dbReference type="RefSeq" id="WP_183634418.1">
    <property type="nucleotide sequence ID" value="NZ_BAABLE010000011.1"/>
</dbReference>
<proteinExistence type="predicted"/>
<reference evidence="3 4" key="1">
    <citation type="submission" date="2020-08" db="EMBL/GenBank/DDBJ databases">
        <title>Genomic Encyclopedia of Type Strains, Phase IV (KMG-IV): sequencing the most valuable type-strain genomes for metagenomic binning, comparative biology and taxonomic classification.</title>
        <authorList>
            <person name="Goeker M."/>
        </authorList>
    </citation>
    <scope>NUCLEOTIDE SEQUENCE [LARGE SCALE GENOMIC DNA]</scope>
    <source>
        <strain evidence="3 4">DSM 106739</strain>
    </source>
</reference>
<evidence type="ECO:0000256" key="1">
    <source>
        <dbReference type="SAM" id="SignalP"/>
    </source>
</evidence>
<evidence type="ECO:0000313" key="3">
    <source>
        <dbReference type="EMBL" id="MBB4012631.1"/>
    </source>
</evidence>
<gene>
    <name evidence="3" type="ORF">GGR36_001939</name>
</gene>
<dbReference type="Pfam" id="PF10026">
    <property type="entry name" value="DUF2268"/>
    <property type="match status" value="1"/>
</dbReference>
<protein>
    <recommendedName>
        <fullName evidence="2">DUF2268 domain-containing protein</fullName>
    </recommendedName>
</protein>
<dbReference type="EMBL" id="JACIET010000001">
    <property type="protein sequence ID" value="MBB4012631.1"/>
    <property type="molecule type" value="Genomic_DNA"/>
</dbReference>
<keyword evidence="4" id="KW-1185">Reference proteome</keyword>
<name>A0A840BGF5_9RHOO</name>